<keyword evidence="2" id="KW-1185">Reference proteome</keyword>
<dbReference type="EMBL" id="CWJL01000080">
    <property type="protein sequence ID" value="CRY69648.1"/>
    <property type="molecule type" value="Genomic_DNA"/>
</dbReference>
<dbReference type="Proteomes" id="UP000044625">
    <property type="component" value="Unassembled WGS sequence"/>
</dbReference>
<sequence>MLLAYAVEKDTAKIVHIDEVPNGIKCNCICKECNDELVAKNRGKIQQHHFAHKNMIENRSCLMTQLHLAAQYYFLSINKLSIPEVKFQYKDKKFKIPMCTATILSAQIEVKIDKYIADVFVDTDIGKFILEICVTHKCEEEKINFYKENKINALEYEFDNYKNFDTYEWIDRLATNVIPVEWIYYQCKEDLIIKHDNELILEAELVRERRVKNIESEISKQIKTNELLLPEIKKEVNYLYGDEYFRDLTLLEQKTIIIDSIEFVKKEGDSYILKGMKKYKQKEFKIWIIYSISNKELDISNFSDENIIIRSYPDGKYTPLWEWLRYPSLEKKERHEYEKFVEECKSNADSKMELMDIYLSLSSLSKNYYQSKDSLFKKYFWKWKKWMIHKNLFTPTKNGKGPSIPSILKKTPYSSLWMFNSWHVFFISRLIEKIDDIPVGSSIGDLELFDLISHDFPLVKEFFRLENMAKNKEIQIYHKPFIERKVIINEILKPFLSCGAITISDGHIKRISSLIDLLNE</sequence>
<gene>
    <name evidence="1" type="ORF">ERS137968_04802</name>
</gene>
<name>A0ABP1ZZJ4_9GAMM</name>
<comment type="caution">
    <text evidence="1">The sequence shown here is derived from an EMBL/GenBank/DDBJ whole genome shotgun (WGS) entry which is preliminary data.</text>
</comment>
<organism evidence="1 2">
    <name type="scientific">Yersinia pekkanenii</name>
    <dbReference type="NCBI Taxonomy" id="1288385"/>
    <lineage>
        <taxon>Bacteria</taxon>
        <taxon>Pseudomonadati</taxon>
        <taxon>Pseudomonadota</taxon>
        <taxon>Gammaproteobacteria</taxon>
        <taxon>Enterobacterales</taxon>
        <taxon>Yersiniaceae</taxon>
        <taxon>Yersinia</taxon>
    </lineage>
</organism>
<protein>
    <recommendedName>
        <fullName evidence="3">Competence protein</fullName>
    </recommendedName>
</protein>
<evidence type="ECO:0000313" key="2">
    <source>
        <dbReference type="Proteomes" id="UP000044625"/>
    </source>
</evidence>
<evidence type="ECO:0000313" key="1">
    <source>
        <dbReference type="EMBL" id="CRY69648.1"/>
    </source>
</evidence>
<reference evidence="1 2" key="1">
    <citation type="submission" date="2015-03" db="EMBL/GenBank/DDBJ databases">
        <authorList>
            <consortium name="Pathogen Informatics"/>
            <person name="Murphy D."/>
        </authorList>
    </citation>
    <scope>NUCLEOTIDE SEQUENCE [LARGE SCALE GENOMIC DNA]</scope>
    <source>
        <strain evidence="2">type strain: CIP110230</strain>
    </source>
</reference>
<proteinExistence type="predicted"/>
<accession>A0ABP1ZZJ4</accession>
<evidence type="ECO:0008006" key="3">
    <source>
        <dbReference type="Google" id="ProtNLM"/>
    </source>
</evidence>
<dbReference type="RefSeq" id="WP_050692110.1">
    <property type="nucleotide sequence ID" value="NZ_CAWMMU010000080.1"/>
</dbReference>